<proteinExistence type="predicted"/>
<dbReference type="Proteomes" id="UP000175669">
    <property type="component" value="Unassembled WGS sequence"/>
</dbReference>
<gene>
    <name evidence="4" type="ORF">PHACT_05865</name>
</gene>
<evidence type="ECO:0000313" key="4">
    <source>
        <dbReference type="EMBL" id="OFE12722.1"/>
    </source>
</evidence>
<dbReference type="RefSeq" id="WP_070116331.1">
    <property type="nucleotide sequence ID" value="NZ_MASR01000001.1"/>
</dbReference>
<evidence type="ECO:0000259" key="3">
    <source>
        <dbReference type="Pfam" id="PF03712"/>
    </source>
</evidence>
<dbReference type="SUPFAM" id="SSF49742">
    <property type="entry name" value="PHM/PNGase F"/>
    <property type="match status" value="2"/>
</dbReference>
<dbReference type="AlphaFoldDB" id="A0A1E8CK81"/>
<sequence>MKKTTLSAALVLTAVWGLQAQAGVDPLTQIQPPASEWTHDGSAPDHIVEVPPFAVPATGVIDYINTVIPLEFGEEKWVKAVQFIPGDKRVLHHLLSYVVADDQNNEGTIDEADNDPRREFLEGYAPGKEYATEFPTNTGIKVPVGSALRMSVHYTSFGQETVDNTKVGMWFYDENETPDLEFHTHSVSARDLAIPPGDMNHEMAASHVFEDDIVLHGFRAHMHYRGKAMSARVIYPDNTVENIINVADYNFAWQPTYRMDEPMVLPAGSRVVVEGLFDNSEYNPGNPDPTVPAVSGPQSWEEMFIGYFSYTDLPE</sequence>
<dbReference type="Gene3D" id="2.60.120.310">
    <property type="entry name" value="Copper type II, ascorbate-dependent monooxygenase, N-terminal domain"/>
    <property type="match status" value="1"/>
</dbReference>
<evidence type="ECO:0000313" key="5">
    <source>
        <dbReference type="Proteomes" id="UP000175669"/>
    </source>
</evidence>
<dbReference type="Gene3D" id="2.60.120.230">
    <property type="match status" value="1"/>
</dbReference>
<feature type="chain" id="PRO_5009212115" description="Copper type II ascorbate-dependent monooxygenase C-terminal domain-containing protein" evidence="2">
    <location>
        <begin position="23"/>
        <end position="315"/>
    </location>
</feature>
<keyword evidence="5" id="KW-1185">Reference proteome</keyword>
<dbReference type="EMBL" id="MASR01000001">
    <property type="protein sequence ID" value="OFE12722.1"/>
    <property type="molecule type" value="Genomic_DNA"/>
</dbReference>
<keyword evidence="2" id="KW-0732">Signal</keyword>
<feature type="signal peptide" evidence="2">
    <location>
        <begin position="1"/>
        <end position="22"/>
    </location>
</feature>
<dbReference type="GO" id="GO:0005507">
    <property type="term" value="F:copper ion binding"/>
    <property type="evidence" value="ECO:0007669"/>
    <property type="project" value="InterPro"/>
</dbReference>
<dbReference type="STRING" id="1524254.PHACT_05865"/>
<organism evidence="4 5">
    <name type="scientific">Pseudohongiella acticola</name>
    <dbReference type="NCBI Taxonomy" id="1524254"/>
    <lineage>
        <taxon>Bacteria</taxon>
        <taxon>Pseudomonadati</taxon>
        <taxon>Pseudomonadota</taxon>
        <taxon>Gammaproteobacteria</taxon>
        <taxon>Pseudomonadales</taxon>
        <taxon>Pseudohongiellaceae</taxon>
        <taxon>Pseudohongiella</taxon>
    </lineage>
</organism>
<accession>A0A1E8CK81</accession>
<comment type="caution">
    <text evidence="4">The sequence shown here is derived from an EMBL/GenBank/DDBJ whole genome shotgun (WGS) entry which is preliminary data.</text>
</comment>
<dbReference type="Pfam" id="PF03712">
    <property type="entry name" value="Cu2_monoox_C"/>
    <property type="match status" value="1"/>
</dbReference>
<evidence type="ECO:0000256" key="2">
    <source>
        <dbReference type="SAM" id="SignalP"/>
    </source>
</evidence>
<dbReference type="InterPro" id="IPR036939">
    <property type="entry name" value="Cu2_ascorb_mOase_N_sf"/>
</dbReference>
<protein>
    <recommendedName>
        <fullName evidence="3">Copper type II ascorbate-dependent monooxygenase C-terminal domain-containing protein</fullName>
    </recommendedName>
</protein>
<dbReference type="OrthoDB" id="7054765at2"/>
<evidence type="ECO:0000256" key="1">
    <source>
        <dbReference type="ARBA" id="ARBA00023157"/>
    </source>
</evidence>
<dbReference type="InterPro" id="IPR024548">
    <property type="entry name" value="Cu2_monoox_C"/>
</dbReference>
<feature type="domain" description="Copper type II ascorbate-dependent monooxygenase C-terminal" evidence="3">
    <location>
        <begin position="209"/>
        <end position="310"/>
    </location>
</feature>
<reference evidence="5" key="1">
    <citation type="submission" date="2016-07" db="EMBL/GenBank/DDBJ databases">
        <authorList>
            <person name="Florea S."/>
            <person name="Webb J.S."/>
            <person name="Jaromczyk J."/>
            <person name="Schardl C.L."/>
        </authorList>
    </citation>
    <scope>NUCLEOTIDE SEQUENCE [LARGE SCALE GENOMIC DNA]</scope>
    <source>
        <strain evidence="5">KCTC 42131</strain>
    </source>
</reference>
<name>A0A1E8CK81_9GAMM</name>
<dbReference type="GO" id="GO:0016715">
    <property type="term" value="F:oxidoreductase activity, acting on paired donors, with incorporation or reduction of molecular oxygen, reduced ascorbate as one donor, and incorporation of one atom of oxygen"/>
    <property type="evidence" value="ECO:0007669"/>
    <property type="project" value="InterPro"/>
</dbReference>
<dbReference type="InterPro" id="IPR008977">
    <property type="entry name" value="PHM/PNGase_F_dom_sf"/>
</dbReference>
<keyword evidence="1" id="KW-1015">Disulfide bond</keyword>
<dbReference type="InterPro" id="IPR014784">
    <property type="entry name" value="Cu2_ascorb_mOase-like_C"/>
</dbReference>